<feature type="binding site" evidence="6">
    <location>
        <position position="198"/>
    </location>
    <ligand>
        <name>S-adenosyl-L-methionine</name>
        <dbReference type="ChEBI" id="CHEBI:59789"/>
    </ligand>
</feature>
<evidence type="ECO:0000256" key="2">
    <source>
        <dbReference type="ARBA" id="ARBA00022490"/>
    </source>
</evidence>
<comment type="catalytic activity">
    <reaction evidence="6">
        <text>L-lysyl-[protein] + 3 S-adenosyl-L-methionine = N(6),N(6),N(6)-trimethyl-L-lysyl-[protein] + 3 S-adenosyl-L-homocysteine + 3 H(+)</text>
        <dbReference type="Rhea" id="RHEA:54192"/>
        <dbReference type="Rhea" id="RHEA-COMP:9752"/>
        <dbReference type="Rhea" id="RHEA-COMP:13826"/>
        <dbReference type="ChEBI" id="CHEBI:15378"/>
        <dbReference type="ChEBI" id="CHEBI:29969"/>
        <dbReference type="ChEBI" id="CHEBI:57856"/>
        <dbReference type="ChEBI" id="CHEBI:59789"/>
        <dbReference type="ChEBI" id="CHEBI:61961"/>
    </reaction>
</comment>
<comment type="caution">
    <text evidence="7">The sequence shown here is derived from an EMBL/GenBank/DDBJ whole genome shotgun (WGS) entry which is preliminary data.</text>
</comment>
<keyword evidence="4 6" id="KW-0808">Transferase</keyword>
<dbReference type="HAMAP" id="MF_00735">
    <property type="entry name" value="Methyltr_PrmA"/>
    <property type="match status" value="1"/>
</dbReference>
<dbReference type="InterPro" id="IPR050078">
    <property type="entry name" value="Ribosomal_L11_MeTrfase_PrmA"/>
</dbReference>
<dbReference type="EMBL" id="WHYR01000010">
    <property type="protein sequence ID" value="MQL51667.1"/>
    <property type="molecule type" value="Genomic_DNA"/>
</dbReference>
<dbReference type="CDD" id="cd02440">
    <property type="entry name" value="AdoMet_MTases"/>
    <property type="match status" value="1"/>
</dbReference>
<comment type="similarity">
    <text evidence="1 6">Belongs to the methyltransferase superfamily. PrmA family.</text>
</comment>
<feature type="binding site" evidence="6">
    <location>
        <position position="155"/>
    </location>
    <ligand>
        <name>S-adenosyl-L-methionine</name>
        <dbReference type="ChEBI" id="CHEBI:59789"/>
    </ligand>
</feature>
<feature type="binding site" evidence="6">
    <location>
        <position position="176"/>
    </location>
    <ligand>
        <name>S-adenosyl-L-methionine</name>
        <dbReference type="ChEBI" id="CHEBI:59789"/>
    </ligand>
</feature>
<comment type="subcellular location">
    <subcellularLocation>
        <location evidence="6">Cytoplasm</location>
    </subcellularLocation>
</comment>
<keyword evidence="8" id="KW-1185">Reference proteome</keyword>
<dbReference type="InterPro" id="IPR029063">
    <property type="entry name" value="SAM-dependent_MTases_sf"/>
</dbReference>
<dbReference type="PANTHER" id="PTHR43648:SF1">
    <property type="entry name" value="ELECTRON TRANSFER FLAVOPROTEIN BETA SUBUNIT LYSINE METHYLTRANSFERASE"/>
    <property type="match status" value="1"/>
</dbReference>
<gene>
    <name evidence="6 7" type="primary">prmA</name>
    <name evidence="7" type="ORF">GFC01_05205</name>
</gene>
<name>A0A6N7IQ22_9FIRM</name>
<evidence type="ECO:0000313" key="7">
    <source>
        <dbReference type="EMBL" id="MQL51667.1"/>
    </source>
</evidence>
<evidence type="ECO:0000256" key="3">
    <source>
        <dbReference type="ARBA" id="ARBA00022603"/>
    </source>
</evidence>
<dbReference type="Pfam" id="PF06325">
    <property type="entry name" value="PrmA"/>
    <property type="match status" value="1"/>
</dbReference>
<dbReference type="RefSeq" id="WP_152945599.1">
    <property type="nucleotide sequence ID" value="NZ_WHYR01000010.1"/>
</dbReference>
<dbReference type="GO" id="GO:0032259">
    <property type="term" value="P:methylation"/>
    <property type="evidence" value="ECO:0007669"/>
    <property type="project" value="UniProtKB-KW"/>
</dbReference>
<reference evidence="7 8" key="1">
    <citation type="submission" date="2019-10" db="EMBL/GenBank/DDBJ databases">
        <title>Comparative genomics of sulfur disproportionating microorganisms.</title>
        <authorList>
            <person name="Ward L.M."/>
            <person name="Bertran E."/>
            <person name="Johnston D."/>
        </authorList>
    </citation>
    <scope>NUCLEOTIDE SEQUENCE [LARGE SCALE GENOMIC DNA]</scope>
    <source>
        <strain evidence="7 8">DSM 14055</strain>
    </source>
</reference>
<sequence>MRWLEVAVSVHPEWVEAVSNLFWELGTGGVVVEDPAIISLYLQRPADQVAMDGLRLPAEPVVKAYLPVDEELAGRLAGLRESLAALLEETSWRMSTREMEEEDWANAWKAYYRPVQVGERLVVKPSWEEYRPRPGQVICELDPGMAFGCGTHATTRLCLTMLEEVIRGGEMVVDVGTGSGILAITAALLGAGRVVAVDRDPVAVATARQNVERNRVGDRVEVRQGDLLQGTGIPVADVIVANIVADVIIALIPAVVRMLNPKGLFIASGVIREREKGVRREMVLRGLEIREERAEGEWIALMAARGWGT</sequence>
<feature type="binding site" evidence="6">
    <location>
        <position position="242"/>
    </location>
    <ligand>
        <name>S-adenosyl-L-methionine</name>
        <dbReference type="ChEBI" id="CHEBI:59789"/>
    </ligand>
</feature>
<keyword evidence="2 6" id="KW-0963">Cytoplasm</keyword>
<proteinExistence type="inferred from homology"/>
<dbReference type="GO" id="GO:0005840">
    <property type="term" value="C:ribosome"/>
    <property type="evidence" value="ECO:0007669"/>
    <property type="project" value="UniProtKB-KW"/>
</dbReference>
<comment type="function">
    <text evidence="6">Methylates ribosomal protein L11.</text>
</comment>
<dbReference type="AlphaFoldDB" id="A0A6N7IQ22"/>
<dbReference type="PIRSF" id="PIRSF000401">
    <property type="entry name" value="RPL11_MTase"/>
    <property type="match status" value="1"/>
</dbReference>
<keyword evidence="5 6" id="KW-0949">S-adenosyl-L-methionine</keyword>
<dbReference type="GO" id="GO:0005737">
    <property type="term" value="C:cytoplasm"/>
    <property type="evidence" value="ECO:0007669"/>
    <property type="project" value="UniProtKB-SubCell"/>
</dbReference>
<organism evidence="7 8">
    <name type="scientific">Desulfofundulus thermobenzoicus</name>
    <dbReference type="NCBI Taxonomy" id="29376"/>
    <lineage>
        <taxon>Bacteria</taxon>
        <taxon>Bacillati</taxon>
        <taxon>Bacillota</taxon>
        <taxon>Clostridia</taxon>
        <taxon>Eubacteriales</taxon>
        <taxon>Peptococcaceae</taxon>
        <taxon>Desulfofundulus</taxon>
    </lineage>
</organism>
<dbReference type="PANTHER" id="PTHR43648">
    <property type="entry name" value="ELECTRON TRANSFER FLAVOPROTEIN BETA SUBUNIT LYSINE METHYLTRANSFERASE"/>
    <property type="match status" value="1"/>
</dbReference>
<dbReference type="InterPro" id="IPR004498">
    <property type="entry name" value="Ribosomal_PrmA_MeTrfase"/>
</dbReference>
<keyword evidence="7" id="KW-0687">Ribonucleoprotein</keyword>
<dbReference type="GO" id="GO:0008276">
    <property type="term" value="F:protein methyltransferase activity"/>
    <property type="evidence" value="ECO:0007669"/>
    <property type="project" value="UniProtKB-UniRule"/>
</dbReference>
<dbReference type="EC" id="2.1.1.-" evidence="6"/>
<dbReference type="Gene3D" id="3.40.50.150">
    <property type="entry name" value="Vaccinia Virus protein VP39"/>
    <property type="match status" value="1"/>
</dbReference>
<evidence type="ECO:0000256" key="5">
    <source>
        <dbReference type="ARBA" id="ARBA00022691"/>
    </source>
</evidence>
<evidence type="ECO:0000313" key="8">
    <source>
        <dbReference type="Proteomes" id="UP000441717"/>
    </source>
</evidence>
<dbReference type="Proteomes" id="UP000441717">
    <property type="component" value="Unassembled WGS sequence"/>
</dbReference>
<evidence type="ECO:0000256" key="1">
    <source>
        <dbReference type="ARBA" id="ARBA00009741"/>
    </source>
</evidence>
<dbReference type="SUPFAM" id="SSF53335">
    <property type="entry name" value="S-adenosyl-L-methionine-dependent methyltransferases"/>
    <property type="match status" value="1"/>
</dbReference>
<evidence type="ECO:0000256" key="4">
    <source>
        <dbReference type="ARBA" id="ARBA00022679"/>
    </source>
</evidence>
<protein>
    <recommendedName>
        <fullName evidence="6">Ribosomal protein L11 methyltransferase</fullName>
        <shortName evidence="6">L11 Mtase</shortName>
        <ecNumber evidence="6">2.1.1.-</ecNumber>
    </recommendedName>
</protein>
<accession>A0A6N7IQ22</accession>
<dbReference type="NCBIfam" id="TIGR00406">
    <property type="entry name" value="prmA"/>
    <property type="match status" value="1"/>
</dbReference>
<keyword evidence="3 6" id="KW-0489">Methyltransferase</keyword>
<dbReference type="OrthoDB" id="9785995at2"/>
<keyword evidence="7" id="KW-0689">Ribosomal protein</keyword>
<evidence type="ECO:0000256" key="6">
    <source>
        <dbReference type="HAMAP-Rule" id="MF_00735"/>
    </source>
</evidence>